<dbReference type="SUPFAM" id="SSF101447">
    <property type="entry name" value="Formin homology 2 domain (FH2 domain)"/>
    <property type="match status" value="2"/>
</dbReference>
<dbReference type="GO" id="GO:0051015">
    <property type="term" value="F:actin filament binding"/>
    <property type="evidence" value="ECO:0007669"/>
    <property type="project" value="InterPro"/>
</dbReference>
<dbReference type="EMBL" id="JAPFFK010000010">
    <property type="protein sequence ID" value="KAJ6741340.1"/>
    <property type="molecule type" value="Genomic_DNA"/>
</dbReference>
<dbReference type="GO" id="GO:0045010">
    <property type="term" value="P:actin nucleation"/>
    <property type="evidence" value="ECO:0007669"/>
    <property type="project" value="InterPro"/>
</dbReference>
<accession>A0A9Q0V572</accession>
<dbReference type="PANTHER" id="PTHR23213">
    <property type="entry name" value="FORMIN-RELATED"/>
    <property type="match status" value="1"/>
</dbReference>
<feature type="region of interest" description="Disordered" evidence="3">
    <location>
        <begin position="358"/>
        <end position="389"/>
    </location>
</feature>
<dbReference type="PROSITE" id="PS51444">
    <property type="entry name" value="FH2"/>
    <property type="match status" value="1"/>
</dbReference>
<dbReference type="AlphaFoldDB" id="A0A9Q0V572"/>
<dbReference type="Gene3D" id="1.20.58.2220">
    <property type="entry name" value="Formin, FH2 domain"/>
    <property type="match status" value="1"/>
</dbReference>
<evidence type="ECO:0000256" key="2">
    <source>
        <dbReference type="RuleBase" id="RU361260"/>
    </source>
</evidence>
<dbReference type="Proteomes" id="UP001151532">
    <property type="component" value="Chromosome 7"/>
</dbReference>
<dbReference type="InterPro" id="IPR027643">
    <property type="entry name" value="Formin-like_plant"/>
</dbReference>
<sequence>MAPTKEEEYKLKDFKDESPFKLGPAEKFLKEVLDVPFAFKRVDAMLYITNFDSEVEYLKRSLETLERTATSFAEIPGDGVLPCYVSDWVGTNLDNIQRCYSDGNGCSLSILLEHMIFSYCCNLPAAAHIFLVLQAACEELRNSRMFLKLLEAVLKTGNRMNVGTNRGDAHAFKLDTLLKLVDIKGTDGKTTLLHFVVQEIIRLEGSCLFGTDQNQTAEKTPISAFQDEVEFRKLGLQVVSGLGGELMNVKKAAAMDSDVLSSEVAKLASGITKITEVLKLNEEIALKESSWRFSESMNGFMKKAEEEIVMLQAQEKGCPLSGEGNNRVFPWELSKGRSSPFPDFLWCSARPMASNPTLPPVFPGLTGRHHYSSSDDDESSSLSAEEHSM</sequence>
<keyword evidence="6" id="KW-1185">Reference proteome</keyword>
<dbReference type="OrthoDB" id="1668162at2759"/>
<reference evidence="5" key="2">
    <citation type="journal article" date="2023" name="Int. J. Mol. Sci.">
        <title>De Novo Assembly and Annotation of 11 Diverse Shrub Willow (Salix) Genomes Reveals Novel Gene Organization in Sex-Linked Regions.</title>
        <authorList>
            <person name="Hyden B."/>
            <person name="Feng K."/>
            <person name="Yates T.B."/>
            <person name="Jawdy S."/>
            <person name="Cereghino C."/>
            <person name="Smart L.B."/>
            <person name="Muchero W."/>
        </authorList>
    </citation>
    <scope>NUCLEOTIDE SEQUENCE</scope>
    <source>
        <tissue evidence="5">Shoot tip</tissue>
    </source>
</reference>
<evidence type="ECO:0000313" key="6">
    <source>
        <dbReference type="Proteomes" id="UP001151532"/>
    </source>
</evidence>
<dbReference type="SMART" id="SM00498">
    <property type="entry name" value="FH2"/>
    <property type="match status" value="1"/>
</dbReference>
<comment type="caution">
    <text evidence="5">The sequence shown here is derived from an EMBL/GenBank/DDBJ whole genome shotgun (WGS) entry which is preliminary data.</text>
</comment>
<dbReference type="InterPro" id="IPR015425">
    <property type="entry name" value="FH2_Formin"/>
</dbReference>
<feature type="domain" description="FH2" evidence="4">
    <location>
        <begin position="1"/>
        <end position="330"/>
    </location>
</feature>
<dbReference type="Pfam" id="PF02181">
    <property type="entry name" value="FH2"/>
    <property type="match status" value="2"/>
</dbReference>
<comment type="similarity">
    <text evidence="1">Belongs to the formin-like family. Class-I subfamily.</text>
</comment>
<organism evidence="5 6">
    <name type="scientific">Salix purpurea</name>
    <name type="common">Purple osier willow</name>
    <dbReference type="NCBI Taxonomy" id="77065"/>
    <lineage>
        <taxon>Eukaryota</taxon>
        <taxon>Viridiplantae</taxon>
        <taxon>Streptophyta</taxon>
        <taxon>Embryophyta</taxon>
        <taxon>Tracheophyta</taxon>
        <taxon>Spermatophyta</taxon>
        <taxon>Magnoliopsida</taxon>
        <taxon>eudicotyledons</taxon>
        <taxon>Gunneridae</taxon>
        <taxon>Pentapetalae</taxon>
        <taxon>rosids</taxon>
        <taxon>fabids</taxon>
        <taxon>Malpighiales</taxon>
        <taxon>Salicaceae</taxon>
        <taxon>Saliceae</taxon>
        <taxon>Salix</taxon>
    </lineage>
</organism>
<protein>
    <recommendedName>
        <fullName evidence="2">Formin-like protein</fullName>
    </recommendedName>
</protein>
<proteinExistence type="inferred from homology"/>
<evidence type="ECO:0000313" key="5">
    <source>
        <dbReference type="EMBL" id="KAJ6741340.1"/>
    </source>
</evidence>
<reference evidence="5" key="1">
    <citation type="submission" date="2022-11" db="EMBL/GenBank/DDBJ databases">
        <authorList>
            <person name="Hyden B.L."/>
            <person name="Feng K."/>
            <person name="Yates T."/>
            <person name="Jawdy S."/>
            <person name="Smart L.B."/>
            <person name="Muchero W."/>
        </authorList>
    </citation>
    <scope>NUCLEOTIDE SEQUENCE</scope>
    <source>
        <tissue evidence="5">Shoot tip</tissue>
    </source>
</reference>
<evidence type="ECO:0000256" key="3">
    <source>
        <dbReference type="SAM" id="MobiDB-lite"/>
    </source>
</evidence>
<dbReference type="PANTHER" id="PTHR23213:SF368">
    <property type="entry name" value="HISTONE H3-K79 METHYLTRANSFERASE"/>
    <property type="match status" value="1"/>
</dbReference>
<evidence type="ECO:0000259" key="4">
    <source>
        <dbReference type="PROSITE" id="PS51444"/>
    </source>
</evidence>
<evidence type="ECO:0000256" key="1">
    <source>
        <dbReference type="ARBA" id="ARBA00025793"/>
    </source>
</evidence>
<dbReference type="InterPro" id="IPR042201">
    <property type="entry name" value="FH2_Formin_sf"/>
</dbReference>
<gene>
    <name evidence="5" type="ORF">OIU79_001290</name>
</gene>
<name>A0A9Q0V572_SALPP</name>